<proteinExistence type="predicted"/>
<sequence length="63" mass="7171">RSLHCHCFSERTPSGFRRTEGIQNTIFLALQPQQFSAHFPLLVRPFLVGPRSPSDFSVGRPMD</sequence>
<gene>
    <name evidence="1" type="ORF">K443DRAFT_43710</name>
</gene>
<accession>A0A0C9WVD8</accession>
<evidence type="ECO:0000313" key="2">
    <source>
        <dbReference type="Proteomes" id="UP000054477"/>
    </source>
</evidence>
<feature type="non-terminal residue" evidence="1">
    <location>
        <position position="1"/>
    </location>
</feature>
<organism evidence="1 2">
    <name type="scientific">Laccaria amethystina LaAM-08-1</name>
    <dbReference type="NCBI Taxonomy" id="1095629"/>
    <lineage>
        <taxon>Eukaryota</taxon>
        <taxon>Fungi</taxon>
        <taxon>Dikarya</taxon>
        <taxon>Basidiomycota</taxon>
        <taxon>Agaricomycotina</taxon>
        <taxon>Agaricomycetes</taxon>
        <taxon>Agaricomycetidae</taxon>
        <taxon>Agaricales</taxon>
        <taxon>Agaricineae</taxon>
        <taxon>Hydnangiaceae</taxon>
        <taxon>Laccaria</taxon>
    </lineage>
</organism>
<feature type="non-terminal residue" evidence="1">
    <location>
        <position position="63"/>
    </location>
</feature>
<evidence type="ECO:0000313" key="1">
    <source>
        <dbReference type="EMBL" id="KIJ96415.1"/>
    </source>
</evidence>
<dbReference type="EMBL" id="KN838722">
    <property type="protein sequence ID" value="KIJ96415.1"/>
    <property type="molecule type" value="Genomic_DNA"/>
</dbReference>
<protein>
    <submittedName>
        <fullName evidence="1">Uncharacterized protein</fullName>
    </submittedName>
</protein>
<dbReference type="Proteomes" id="UP000054477">
    <property type="component" value="Unassembled WGS sequence"/>
</dbReference>
<keyword evidence="2" id="KW-1185">Reference proteome</keyword>
<reference evidence="2" key="2">
    <citation type="submission" date="2015-01" db="EMBL/GenBank/DDBJ databases">
        <title>Evolutionary Origins and Diversification of the Mycorrhizal Mutualists.</title>
        <authorList>
            <consortium name="DOE Joint Genome Institute"/>
            <consortium name="Mycorrhizal Genomics Consortium"/>
            <person name="Kohler A."/>
            <person name="Kuo A."/>
            <person name="Nagy L.G."/>
            <person name="Floudas D."/>
            <person name="Copeland A."/>
            <person name="Barry K.W."/>
            <person name="Cichocki N."/>
            <person name="Veneault-Fourrey C."/>
            <person name="LaButti K."/>
            <person name="Lindquist E.A."/>
            <person name="Lipzen A."/>
            <person name="Lundell T."/>
            <person name="Morin E."/>
            <person name="Murat C."/>
            <person name="Riley R."/>
            <person name="Ohm R."/>
            <person name="Sun H."/>
            <person name="Tunlid A."/>
            <person name="Henrissat B."/>
            <person name="Grigoriev I.V."/>
            <person name="Hibbett D.S."/>
            <person name="Martin F."/>
        </authorList>
    </citation>
    <scope>NUCLEOTIDE SEQUENCE [LARGE SCALE GENOMIC DNA]</scope>
    <source>
        <strain evidence="2">LaAM-08-1</strain>
    </source>
</reference>
<dbReference type="AlphaFoldDB" id="A0A0C9WVD8"/>
<reference evidence="1 2" key="1">
    <citation type="submission" date="2014-04" db="EMBL/GenBank/DDBJ databases">
        <authorList>
            <consortium name="DOE Joint Genome Institute"/>
            <person name="Kuo A."/>
            <person name="Kohler A."/>
            <person name="Nagy L.G."/>
            <person name="Floudas D."/>
            <person name="Copeland A."/>
            <person name="Barry K.W."/>
            <person name="Cichocki N."/>
            <person name="Veneault-Fourrey C."/>
            <person name="LaButti K."/>
            <person name="Lindquist E.A."/>
            <person name="Lipzen A."/>
            <person name="Lundell T."/>
            <person name="Morin E."/>
            <person name="Murat C."/>
            <person name="Sun H."/>
            <person name="Tunlid A."/>
            <person name="Henrissat B."/>
            <person name="Grigoriev I.V."/>
            <person name="Hibbett D.S."/>
            <person name="Martin F."/>
            <person name="Nordberg H.P."/>
            <person name="Cantor M.N."/>
            <person name="Hua S.X."/>
        </authorList>
    </citation>
    <scope>NUCLEOTIDE SEQUENCE [LARGE SCALE GENOMIC DNA]</scope>
    <source>
        <strain evidence="1 2">LaAM-08-1</strain>
    </source>
</reference>
<name>A0A0C9WVD8_9AGAR</name>
<dbReference type="HOGENOM" id="CLU_2892042_0_0_1"/>
<dbReference type="OrthoDB" id="3090089at2759"/>